<protein>
    <submittedName>
        <fullName evidence="1">Uncharacterized protein</fullName>
    </submittedName>
</protein>
<dbReference type="EMBL" id="LWDF02000277">
    <property type="protein sequence ID" value="KAE8250873.1"/>
    <property type="molecule type" value="Genomic_DNA"/>
</dbReference>
<gene>
    <name evidence="1" type="ORF">A4X13_0g4302</name>
</gene>
<comment type="caution">
    <text evidence="1">The sequence shown here is derived from an EMBL/GenBank/DDBJ whole genome shotgun (WGS) entry which is preliminary data.</text>
</comment>
<organism evidence="1 2">
    <name type="scientific">Tilletia indica</name>
    <dbReference type="NCBI Taxonomy" id="43049"/>
    <lineage>
        <taxon>Eukaryota</taxon>
        <taxon>Fungi</taxon>
        <taxon>Dikarya</taxon>
        <taxon>Basidiomycota</taxon>
        <taxon>Ustilaginomycotina</taxon>
        <taxon>Exobasidiomycetes</taxon>
        <taxon>Tilletiales</taxon>
        <taxon>Tilletiaceae</taxon>
        <taxon>Tilletia</taxon>
    </lineage>
</organism>
<dbReference type="AlphaFoldDB" id="A0A177TS92"/>
<sequence length="207" mass="22103">MPPFFGLQFVGSSGPSSNADAALLRLQQNFDTGQPPRPPLSIVSSSVPTAPIINDVSARPVAFFSNSAPPSATSTPLSLLQLAKRVGSVRQLVQVWHVGDGLIRSLKDRLEGKEAGLDAGAVAARKLLSRWRRVIELVEDLSSGTDRDKVAIEVDRKLKSLGKMGLRALSDNVLAKKDVRATFVADIKLDLELDSPRSALSATATIP</sequence>
<accession>A0A177TS92</accession>
<proteinExistence type="predicted"/>
<name>A0A177TS92_9BASI</name>
<evidence type="ECO:0000313" key="1">
    <source>
        <dbReference type="EMBL" id="KAE8250873.1"/>
    </source>
</evidence>
<evidence type="ECO:0000313" key="2">
    <source>
        <dbReference type="Proteomes" id="UP000077521"/>
    </source>
</evidence>
<reference evidence="1" key="1">
    <citation type="submission" date="2016-04" db="EMBL/GenBank/DDBJ databases">
        <authorList>
            <person name="Nguyen H.D."/>
            <person name="Samba Siva P."/>
            <person name="Cullis J."/>
            <person name="Levesque C.A."/>
            <person name="Hambleton S."/>
        </authorList>
    </citation>
    <scope>NUCLEOTIDE SEQUENCE</scope>
    <source>
        <strain evidence="1">DAOMC 236416</strain>
    </source>
</reference>
<dbReference type="OrthoDB" id="10395190at2759"/>
<reference evidence="1" key="2">
    <citation type="journal article" date="2019" name="IMA Fungus">
        <title>Genome sequencing and comparison of five Tilletia species to identify candidate genes for the detection of regulated species infecting wheat.</title>
        <authorList>
            <person name="Nguyen H.D.T."/>
            <person name="Sultana T."/>
            <person name="Kesanakurti P."/>
            <person name="Hambleton S."/>
        </authorList>
    </citation>
    <scope>NUCLEOTIDE SEQUENCE</scope>
    <source>
        <strain evidence="1">DAOMC 236416</strain>
    </source>
</reference>
<keyword evidence="2" id="KW-1185">Reference proteome</keyword>
<dbReference type="Proteomes" id="UP000077521">
    <property type="component" value="Unassembled WGS sequence"/>
</dbReference>